<comment type="caution">
    <text evidence="1">The sequence shown here is derived from an EMBL/GenBank/DDBJ whole genome shotgun (WGS) entry which is preliminary data.</text>
</comment>
<evidence type="ECO:0000313" key="1">
    <source>
        <dbReference type="EMBL" id="KAL1272184.1"/>
    </source>
</evidence>
<accession>A0ABR3N5M0</accession>
<dbReference type="EMBL" id="JAYMGO010000006">
    <property type="protein sequence ID" value="KAL1272184.1"/>
    <property type="molecule type" value="Genomic_DNA"/>
</dbReference>
<gene>
    <name evidence="1" type="ORF">QQF64_028046</name>
</gene>
<sequence length="136" mass="15198">MQDCVGVRWQEAHRCLAVENERWRGRSRFLHPNKLLTRREEQERCSEFTSMTRTAGSAGSRPESAPLLAARQSGSVCESCLSEPEFTAIIAQMCHAVPNGRFVIRRGPCLCRAVALIGRKLQDSLKECCGNHGNPE</sequence>
<evidence type="ECO:0000313" key="2">
    <source>
        <dbReference type="Proteomes" id="UP001558613"/>
    </source>
</evidence>
<proteinExistence type="predicted"/>
<organism evidence="1 2">
    <name type="scientific">Cirrhinus molitorella</name>
    <name type="common">mud carp</name>
    <dbReference type="NCBI Taxonomy" id="172907"/>
    <lineage>
        <taxon>Eukaryota</taxon>
        <taxon>Metazoa</taxon>
        <taxon>Chordata</taxon>
        <taxon>Craniata</taxon>
        <taxon>Vertebrata</taxon>
        <taxon>Euteleostomi</taxon>
        <taxon>Actinopterygii</taxon>
        <taxon>Neopterygii</taxon>
        <taxon>Teleostei</taxon>
        <taxon>Ostariophysi</taxon>
        <taxon>Cypriniformes</taxon>
        <taxon>Cyprinidae</taxon>
        <taxon>Labeoninae</taxon>
        <taxon>Labeonini</taxon>
        <taxon>Cirrhinus</taxon>
    </lineage>
</organism>
<name>A0ABR3N5M0_9TELE</name>
<protein>
    <submittedName>
        <fullName evidence="1">Uncharacterized protein</fullName>
    </submittedName>
</protein>
<reference evidence="1 2" key="1">
    <citation type="submission" date="2023-09" db="EMBL/GenBank/DDBJ databases">
        <authorList>
            <person name="Wang M."/>
        </authorList>
    </citation>
    <scope>NUCLEOTIDE SEQUENCE [LARGE SCALE GENOMIC DNA]</scope>
    <source>
        <strain evidence="1">GT-2023</strain>
        <tissue evidence="1">Liver</tissue>
    </source>
</reference>
<keyword evidence="2" id="KW-1185">Reference proteome</keyword>
<dbReference type="Proteomes" id="UP001558613">
    <property type="component" value="Unassembled WGS sequence"/>
</dbReference>